<name>A0A931A7Z3_9ACTN</name>
<keyword evidence="9" id="KW-1185">Reference proteome</keyword>
<dbReference type="SUPFAM" id="SSF53335">
    <property type="entry name" value="S-adenosyl-L-methionine-dependent methyltransferases"/>
    <property type="match status" value="1"/>
</dbReference>
<evidence type="ECO:0000313" key="8">
    <source>
        <dbReference type="EMBL" id="MBF8186339.1"/>
    </source>
</evidence>
<dbReference type="InterPro" id="IPR001525">
    <property type="entry name" value="C5_MeTfrase"/>
</dbReference>
<evidence type="ECO:0000313" key="9">
    <source>
        <dbReference type="Proteomes" id="UP000605361"/>
    </source>
</evidence>
<evidence type="ECO:0000256" key="3">
    <source>
        <dbReference type="ARBA" id="ARBA00022691"/>
    </source>
</evidence>
<dbReference type="PROSITE" id="PS00094">
    <property type="entry name" value="C5_MTASE_1"/>
    <property type="match status" value="1"/>
</dbReference>
<dbReference type="Proteomes" id="UP000605361">
    <property type="component" value="Unassembled WGS sequence"/>
</dbReference>
<dbReference type="EMBL" id="JADOGI010000026">
    <property type="protein sequence ID" value="MBF8186339.1"/>
    <property type="molecule type" value="Genomic_DNA"/>
</dbReference>
<comment type="caution">
    <text evidence="8">The sequence shown here is derived from an EMBL/GenBank/DDBJ whole genome shotgun (WGS) entry which is preliminary data.</text>
</comment>
<evidence type="ECO:0000256" key="5">
    <source>
        <dbReference type="PROSITE-ProRule" id="PRU01016"/>
    </source>
</evidence>
<keyword evidence="1 5" id="KW-0489">Methyltransferase</keyword>
<comment type="catalytic activity">
    <reaction evidence="7">
        <text>a 2'-deoxycytidine in DNA + S-adenosyl-L-methionine = a 5-methyl-2'-deoxycytidine in DNA + S-adenosyl-L-homocysteine + H(+)</text>
        <dbReference type="Rhea" id="RHEA:13681"/>
        <dbReference type="Rhea" id="RHEA-COMP:11369"/>
        <dbReference type="Rhea" id="RHEA-COMP:11370"/>
        <dbReference type="ChEBI" id="CHEBI:15378"/>
        <dbReference type="ChEBI" id="CHEBI:57856"/>
        <dbReference type="ChEBI" id="CHEBI:59789"/>
        <dbReference type="ChEBI" id="CHEBI:85452"/>
        <dbReference type="ChEBI" id="CHEBI:85454"/>
        <dbReference type="EC" id="2.1.1.37"/>
    </reaction>
</comment>
<gene>
    <name evidence="8" type="ORF">ITP53_11375</name>
</gene>
<comment type="similarity">
    <text evidence="5 6">Belongs to the class I-like SAM-binding methyltransferase superfamily. C5-methyltransferase family.</text>
</comment>
<dbReference type="InterPro" id="IPR050390">
    <property type="entry name" value="C5-Methyltransferase"/>
</dbReference>
<keyword evidence="4" id="KW-0680">Restriction system</keyword>
<keyword evidence="3 5" id="KW-0949">S-adenosyl-L-methionine</keyword>
<dbReference type="Pfam" id="PF00145">
    <property type="entry name" value="DNA_methylase"/>
    <property type="match status" value="1"/>
</dbReference>
<dbReference type="PROSITE" id="PS51679">
    <property type="entry name" value="SAM_MT_C5"/>
    <property type="match status" value="1"/>
</dbReference>
<dbReference type="PANTHER" id="PTHR10629">
    <property type="entry name" value="CYTOSINE-SPECIFIC METHYLTRANSFERASE"/>
    <property type="match status" value="1"/>
</dbReference>
<dbReference type="EC" id="2.1.1.37" evidence="7"/>
<keyword evidence="2 5" id="KW-0808">Transferase</keyword>
<dbReference type="InterPro" id="IPR018117">
    <property type="entry name" value="C5_DNA_meth_AS"/>
</dbReference>
<sequence>MGEINAIPWNGYTAVSTFSGCGGSSLGYRMAGFRVAWASEFIPAAADTYRANASAYTQLDTRDIREVAPGDILNATGLDVGEIDLFDGSPPCASFSTAGKREAGWGQVKAYSSTKQRTDDLFFEYARLLKGLQPRTFVAENVSGLVIGKAKGYFLMILAALRDAGYKVTARLLDASWLGVPQARKRIIFVGVRNDLAADPAHPTPLPYRYTLRDAIGDLPGAFDLIEHDPETGQRLPLAGYSIEPYWHELEPGKCHPKRTSLTRMAWDRPAATIVARGGGDGTATITMPDQPRYLTLAELRRIGGFPDDFELTGLYRHRWERIGRAVPPVMMAHVAATVRDEILAKVVSA</sequence>
<evidence type="ECO:0000256" key="7">
    <source>
        <dbReference type="RuleBase" id="RU000417"/>
    </source>
</evidence>
<proteinExistence type="inferred from homology"/>
<dbReference type="Gene3D" id="3.90.120.10">
    <property type="entry name" value="DNA Methylase, subunit A, domain 2"/>
    <property type="match status" value="1"/>
</dbReference>
<organism evidence="8 9">
    <name type="scientific">Nonomuraea cypriaca</name>
    <dbReference type="NCBI Taxonomy" id="1187855"/>
    <lineage>
        <taxon>Bacteria</taxon>
        <taxon>Bacillati</taxon>
        <taxon>Actinomycetota</taxon>
        <taxon>Actinomycetes</taxon>
        <taxon>Streptosporangiales</taxon>
        <taxon>Streptosporangiaceae</taxon>
        <taxon>Nonomuraea</taxon>
    </lineage>
</organism>
<dbReference type="Gene3D" id="3.40.50.150">
    <property type="entry name" value="Vaccinia Virus protein VP39"/>
    <property type="match status" value="1"/>
</dbReference>
<feature type="active site" evidence="5">
    <location>
        <position position="92"/>
    </location>
</feature>
<dbReference type="InterPro" id="IPR029063">
    <property type="entry name" value="SAM-dependent_MTases_sf"/>
</dbReference>
<evidence type="ECO:0000256" key="1">
    <source>
        <dbReference type="ARBA" id="ARBA00022603"/>
    </source>
</evidence>
<dbReference type="GO" id="GO:0003886">
    <property type="term" value="F:DNA (cytosine-5-)-methyltransferase activity"/>
    <property type="evidence" value="ECO:0007669"/>
    <property type="project" value="UniProtKB-EC"/>
</dbReference>
<accession>A0A931A7Z3</accession>
<reference evidence="8" key="1">
    <citation type="submission" date="2020-11" db="EMBL/GenBank/DDBJ databases">
        <title>Whole-genome analyses of Nonomuraea sp. K274.</title>
        <authorList>
            <person name="Veyisoglu A."/>
        </authorList>
    </citation>
    <scope>NUCLEOTIDE SEQUENCE</scope>
    <source>
        <strain evidence="8">K274</strain>
    </source>
</reference>
<dbReference type="AlphaFoldDB" id="A0A931A7Z3"/>
<evidence type="ECO:0000256" key="6">
    <source>
        <dbReference type="RuleBase" id="RU000416"/>
    </source>
</evidence>
<evidence type="ECO:0000256" key="4">
    <source>
        <dbReference type="ARBA" id="ARBA00022747"/>
    </source>
</evidence>
<dbReference type="GO" id="GO:0032259">
    <property type="term" value="P:methylation"/>
    <property type="evidence" value="ECO:0007669"/>
    <property type="project" value="UniProtKB-KW"/>
</dbReference>
<dbReference type="PANTHER" id="PTHR10629:SF52">
    <property type="entry name" value="DNA (CYTOSINE-5)-METHYLTRANSFERASE 1"/>
    <property type="match status" value="1"/>
</dbReference>
<dbReference type="GO" id="GO:0009307">
    <property type="term" value="P:DNA restriction-modification system"/>
    <property type="evidence" value="ECO:0007669"/>
    <property type="project" value="UniProtKB-KW"/>
</dbReference>
<dbReference type="PRINTS" id="PR00105">
    <property type="entry name" value="C5METTRFRASE"/>
</dbReference>
<dbReference type="NCBIfam" id="TIGR00675">
    <property type="entry name" value="dcm"/>
    <property type="match status" value="1"/>
</dbReference>
<evidence type="ECO:0000256" key="2">
    <source>
        <dbReference type="ARBA" id="ARBA00022679"/>
    </source>
</evidence>
<protein>
    <recommendedName>
        <fullName evidence="7">Cytosine-specific methyltransferase</fullName>
        <ecNumber evidence="7">2.1.1.37</ecNumber>
    </recommendedName>
</protein>